<reference evidence="2" key="1">
    <citation type="journal article" date="2019" name="Sci. Rep.">
        <title>Draft genome of Tanacetum cinerariifolium, the natural source of mosquito coil.</title>
        <authorList>
            <person name="Yamashiro T."/>
            <person name="Shiraishi A."/>
            <person name="Satake H."/>
            <person name="Nakayama K."/>
        </authorList>
    </citation>
    <scope>NUCLEOTIDE SEQUENCE</scope>
</reference>
<feature type="compositionally biased region" description="Acidic residues" evidence="1">
    <location>
        <begin position="411"/>
        <end position="436"/>
    </location>
</feature>
<accession>A0A6L2KZL4</accession>
<sequence>MGEGSTNPTDSHHTPTIIQLSTSQPQKTKQHRKPRRKITEVPQPSDPTKYVADEAVIEEMDDSLERTAPIEPESVKKLSKKDQLMVDEELAFKLQVKEEEEERIQEELTDAEKAKLFMQFLEKRRKLSATKRDEEMRNRPPTIAKQRIIMCSYLKNMDGWKLKSLKKKSFAEIQELFDKAMKKVNTFVDFRTELVEESSMKAEAEITQEGSLKRAGNELEQERSKKQKMEDDKESEELKKCLEIIPDEEDDVTIDATPLSSNKMLKIFDREDLEVLWRLVKARFEKVFSTWMAFGGNTRDLVSFGEETDEITDLHQDAARRGLTTQMNFTSTDYHTKEELQSKGIKSPSKLLSPNYLSQSSIIEQNKNHSSLKRVHFVNSIVILNKENEAEEEGSVEPSKTNYTSRKNADETNEEVESEKEVEEETEGDAEEEEEDNPKYFNTFPTIKELRYLEWLLKNPWPPWLKVKIKTRNEICWNQEGNLQTIKKLQLHIEIKGLRVFVRNFTYKCDFMVLEDTTSVIDHYLGSVVFGKPFVEAIGLVYNKENGTIIGTDSIPPFVIESDDDNCEKTHYYDSLDLRPEYKYDEYVCRGILSLMATKARSKNKGEVTTWMTFRGNTRDLGSFGEETDEITDLHQDSPRSIVLKAWRRHRRHKVTPS</sequence>
<comment type="caution">
    <text evidence="2">The sequence shown here is derived from an EMBL/GenBank/DDBJ whole genome shotgun (WGS) entry which is preliminary data.</text>
</comment>
<evidence type="ECO:0000313" key="2">
    <source>
        <dbReference type="EMBL" id="GEU54686.1"/>
    </source>
</evidence>
<dbReference type="EMBL" id="BKCJ010003373">
    <property type="protein sequence ID" value="GEU54686.1"/>
    <property type="molecule type" value="Genomic_DNA"/>
</dbReference>
<feature type="compositionally biased region" description="Polar residues" evidence="1">
    <location>
        <begin position="1"/>
        <end position="27"/>
    </location>
</feature>
<dbReference type="AlphaFoldDB" id="A0A6L2KZL4"/>
<evidence type="ECO:0000256" key="1">
    <source>
        <dbReference type="SAM" id="MobiDB-lite"/>
    </source>
</evidence>
<organism evidence="2">
    <name type="scientific">Tanacetum cinerariifolium</name>
    <name type="common">Dalmatian daisy</name>
    <name type="synonym">Chrysanthemum cinerariifolium</name>
    <dbReference type="NCBI Taxonomy" id="118510"/>
    <lineage>
        <taxon>Eukaryota</taxon>
        <taxon>Viridiplantae</taxon>
        <taxon>Streptophyta</taxon>
        <taxon>Embryophyta</taxon>
        <taxon>Tracheophyta</taxon>
        <taxon>Spermatophyta</taxon>
        <taxon>Magnoliopsida</taxon>
        <taxon>eudicotyledons</taxon>
        <taxon>Gunneridae</taxon>
        <taxon>Pentapetalae</taxon>
        <taxon>asterids</taxon>
        <taxon>campanulids</taxon>
        <taxon>Asterales</taxon>
        <taxon>Asteraceae</taxon>
        <taxon>Asteroideae</taxon>
        <taxon>Anthemideae</taxon>
        <taxon>Anthemidinae</taxon>
        <taxon>Tanacetum</taxon>
    </lineage>
</organism>
<feature type="region of interest" description="Disordered" evidence="1">
    <location>
        <begin position="205"/>
        <end position="234"/>
    </location>
</feature>
<gene>
    <name evidence="2" type="ORF">Tci_026664</name>
</gene>
<protein>
    <submittedName>
        <fullName evidence="2">Retrotransposon Orf1</fullName>
    </submittedName>
</protein>
<proteinExistence type="predicted"/>
<feature type="region of interest" description="Disordered" evidence="1">
    <location>
        <begin position="389"/>
        <end position="438"/>
    </location>
</feature>
<feature type="region of interest" description="Disordered" evidence="1">
    <location>
        <begin position="1"/>
        <end position="51"/>
    </location>
</feature>
<feature type="compositionally biased region" description="Basic and acidic residues" evidence="1">
    <location>
        <begin position="211"/>
        <end position="234"/>
    </location>
</feature>
<name>A0A6L2KZL4_TANCI</name>